<dbReference type="CDD" id="cd00761">
    <property type="entry name" value="Glyco_tranf_GTA_type"/>
    <property type="match status" value="1"/>
</dbReference>
<dbReference type="PANTHER" id="PTHR43685">
    <property type="entry name" value="GLYCOSYLTRANSFERASE"/>
    <property type="match status" value="1"/>
</dbReference>
<dbReference type="PANTHER" id="PTHR43685:SF11">
    <property type="entry name" value="GLYCOSYLTRANSFERASE TAGX-RELATED"/>
    <property type="match status" value="1"/>
</dbReference>
<feature type="domain" description="Glycosyltransferase 2-like" evidence="2">
    <location>
        <begin position="7"/>
        <end position="169"/>
    </location>
</feature>
<evidence type="ECO:0000313" key="4">
    <source>
        <dbReference type="Proteomes" id="UP000545037"/>
    </source>
</evidence>
<dbReference type="InterPro" id="IPR029044">
    <property type="entry name" value="Nucleotide-diphossugar_trans"/>
</dbReference>
<keyword evidence="1" id="KW-0472">Membrane</keyword>
<reference evidence="3 4" key="1">
    <citation type="submission" date="2020-08" db="EMBL/GenBank/DDBJ databases">
        <title>Genomic Encyclopedia of Type Strains, Phase IV (KMG-IV): sequencing the most valuable type-strain genomes for metagenomic binning, comparative biology and taxonomic classification.</title>
        <authorList>
            <person name="Goeker M."/>
        </authorList>
    </citation>
    <scope>NUCLEOTIDE SEQUENCE [LARGE SCALE GENOMIC DNA]</scope>
    <source>
        <strain evidence="3 4">DSM 4737</strain>
    </source>
</reference>
<dbReference type="GO" id="GO:0016740">
    <property type="term" value="F:transferase activity"/>
    <property type="evidence" value="ECO:0007669"/>
    <property type="project" value="UniProtKB-KW"/>
</dbReference>
<keyword evidence="4" id="KW-1185">Reference proteome</keyword>
<protein>
    <submittedName>
        <fullName evidence="3">Glycosyltransferase involved in cell wall biosynthesis</fullName>
    </submittedName>
</protein>
<dbReference type="InterPro" id="IPR001173">
    <property type="entry name" value="Glyco_trans_2-like"/>
</dbReference>
<dbReference type="Gene3D" id="3.90.550.10">
    <property type="entry name" value="Spore Coat Polysaccharide Biosynthesis Protein SpsA, Chain A"/>
    <property type="match status" value="1"/>
</dbReference>
<proteinExistence type="predicted"/>
<sequence>MAGIRISIIIPTQRRPGPLALAAQSALAQVGVERSEIELVIVDNDALPSAQPVVERLRDGTDIPIVYVHETRPGVAHARNAGMAAARGSLIAFLDDDEEAPGGWLAALLATQARHTADVVFGPVRARVPETARHRAYLARFFSRVGPEAEGPMAGYFGCGNSLVRRAALPDPVAPFALERNHIGGEDDLLFGHMQAAGARFAWAPDAWVHEDPAPSRLTLRYTLLRAFAYGQGPTEHCASSVPPDRLGVVKWMAIGVGQSLVFGAVAALAWITGAPDRAQRLDRAARGLGKTLWFGPFKLSFYGQTT</sequence>
<dbReference type="RefSeq" id="WP_183212590.1">
    <property type="nucleotide sequence ID" value="NZ_JACHOR010000002.1"/>
</dbReference>
<dbReference type="AlphaFoldDB" id="A0A7W9CH92"/>
<dbReference type="SUPFAM" id="SSF53448">
    <property type="entry name" value="Nucleotide-diphospho-sugar transferases"/>
    <property type="match status" value="1"/>
</dbReference>
<evidence type="ECO:0000313" key="3">
    <source>
        <dbReference type="EMBL" id="MBB5745614.1"/>
    </source>
</evidence>
<accession>A0A7W9CH92</accession>
<gene>
    <name evidence="3" type="ORF">GGR13_001198</name>
</gene>
<keyword evidence="3" id="KW-0808">Transferase</keyword>
<dbReference type="Pfam" id="PF00535">
    <property type="entry name" value="Glycos_transf_2"/>
    <property type="match status" value="1"/>
</dbReference>
<comment type="caution">
    <text evidence="3">The sequence shown here is derived from an EMBL/GenBank/DDBJ whole genome shotgun (WGS) entry which is preliminary data.</text>
</comment>
<dbReference type="Proteomes" id="UP000545037">
    <property type="component" value="Unassembled WGS sequence"/>
</dbReference>
<dbReference type="EMBL" id="JACHOR010000002">
    <property type="protein sequence ID" value="MBB5745614.1"/>
    <property type="molecule type" value="Genomic_DNA"/>
</dbReference>
<keyword evidence="1" id="KW-1133">Transmembrane helix</keyword>
<dbReference type="InterPro" id="IPR050834">
    <property type="entry name" value="Glycosyltransf_2"/>
</dbReference>
<name>A0A7W9CH92_9CAUL</name>
<feature type="transmembrane region" description="Helical" evidence="1">
    <location>
        <begin position="252"/>
        <end position="272"/>
    </location>
</feature>
<organism evidence="3 4">
    <name type="scientific">Brevundimonas variabilis</name>
    <dbReference type="NCBI Taxonomy" id="74312"/>
    <lineage>
        <taxon>Bacteria</taxon>
        <taxon>Pseudomonadati</taxon>
        <taxon>Pseudomonadota</taxon>
        <taxon>Alphaproteobacteria</taxon>
        <taxon>Caulobacterales</taxon>
        <taxon>Caulobacteraceae</taxon>
        <taxon>Brevundimonas</taxon>
    </lineage>
</organism>
<keyword evidence="1" id="KW-0812">Transmembrane</keyword>
<evidence type="ECO:0000259" key="2">
    <source>
        <dbReference type="Pfam" id="PF00535"/>
    </source>
</evidence>
<evidence type="ECO:0000256" key="1">
    <source>
        <dbReference type="SAM" id="Phobius"/>
    </source>
</evidence>